<accession>A0A1I5L7E7</accession>
<organism evidence="2 3">
    <name type="scientific">Amycolatopsis rubida</name>
    <dbReference type="NCBI Taxonomy" id="112413"/>
    <lineage>
        <taxon>Bacteria</taxon>
        <taxon>Bacillati</taxon>
        <taxon>Actinomycetota</taxon>
        <taxon>Actinomycetes</taxon>
        <taxon>Pseudonocardiales</taxon>
        <taxon>Pseudonocardiaceae</taxon>
        <taxon>Amycolatopsis</taxon>
    </lineage>
</organism>
<reference evidence="2 3" key="1">
    <citation type="submission" date="2016-10" db="EMBL/GenBank/DDBJ databases">
        <authorList>
            <person name="de Groot N.N."/>
        </authorList>
    </citation>
    <scope>NUCLEOTIDE SEQUENCE [LARGE SCALE GENOMIC DNA]</scope>
    <source>
        <strain evidence="2 3">DSM 44637</strain>
    </source>
</reference>
<dbReference type="AlphaFoldDB" id="A0A1I5L7E7"/>
<evidence type="ECO:0000313" key="3">
    <source>
        <dbReference type="Proteomes" id="UP000199137"/>
    </source>
</evidence>
<dbReference type="Proteomes" id="UP000199137">
    <property type="component" value="Unassembled WGS sequence"/>
</dbReference>
<proteinExistence type="predicted"/>
<gene>
    <name evidence="2" type="ORF">SAMN05421854_103473</name>
</gene>
<evidence type="ECO:0000313" key="2">
    <source>
        <dbReference type="EMBL" id="SFO93092.1"/>
    </source>
</evidence>
<dbReference type="EMBL" id="FOWC01000003">
    <property type="protein sequence ID" value="SFO93092.1"/>
    <property type="molecule type" value="Genomic_DNA"/>
</dbReference>
<sequence length="147" mass="16233">MGSVAFPINDLTGYFSGEWQLAREIVDVDGAAMGSASGRASFTPEDGVLVYHESGELQLGAHRGPFVRTLHYRPAGGSRAAVHFDHGGFFHDVDLATGEWTADHPCAADWYRGAYRVLDDRRWEQEWVVTGPAKDHVITSRFTRADP</sequence>
<protein>
    <recommendedName>
        <fullName evidence="1">DUF6314 domain-containing protein</fullName>
    </recommendedName>
</protein>
<dbReference type="OrthoDB" id="3296280at2"/>
<dbReference type="Pfam" id="PF19834">
    <property type="entry name" value="DUF6314"/>
    <property type="match status" value="1"/>
</dbReference>
<feature type="domain" description="DUF6314" evidence="1">
    <location>
        <begin position="15"/>
        <end position="144"/>
    </location>
</feature>
<evidence type="ECO:0000259" key="1">
    <source>
        <dbReference type="Pfam" id="PF19834"/>
    </source>
</evidence>
<dbReference type="InterPro" id="IPR045632">
    <property type="entry name" value="DUF6314"/>
</dbReference>
<name>A0A1I5L7E7_9PSEU</name>